<dbReference type="InterPro" id="IPR030963">
    <property type="entry name" value="DHQ_synth_fam"/>
</dbReference>
<comment type="pathway">
    <text evidence="5 18">Metabolic intermediate biosynthesis; chorismate biosynthesis; chorismate from D-erythrose 4-phosphate and phosphoenolpyruvate: step 2/7.</text>
</comment>
<keyword evidence="10 18" id="KW-0028">Amino-acid biosynthesis</keyword>
<keyword evidence="14 18" id="KW-0520">NAD</keyword>
<feature type="binding site" evidence="18">
    <location>
        <position position="205"/>
    </location>
    <ligand>
        <name>Zn(2+)</name>
        <dbReference type="ChEBI" id="CHEBI:29105"/>
    </ligand>
</feature>
<dbReference type="CDD" id="cd08195">
    <property type="entry name" value="DHQS"/>
    <property type="match status" value="1"/>
</dbReference>
<evidence type="ECO:0000259" key="20">
    <source>
        <dbReference type="Pfam" id="PF24621"/>
    </source>
</evidence>
<dbReference type="PANTHER" id="PTHR43622">
    <property type="entry name" value="3-DEHYDROQUINATE SYNTHASE"/>
    <property type="match status" value="1"/>
</dbReference>
<evidence type="ECO:0000256" key="2">
    <source>
        <dbReference type="ARBA" id="ARBA00001911"/>
    </source>
</evidence>
<evidence type="ECO:0000256" key="3">
    <source>
        <dbReference type="ARBA" id="ARBA00003485"/>
    </source>
</evidence>
<keyword evidence="12 18" id="KW-0547">Nucleotide-binding</keyword>
<evidence type="ECO:0000256" key="7">
    <source>
        <dbReference type="ARBA" id="ARBA00013031"/>
    </source>
</evidence>
<keyword evidence="17 18" id="KW-0170">Cobalt</keyword>
<comment type="cofactor">
    <cofactor evidence="2 18">
        <name>NAD(+)</name>
        <dbReference type="ChEBI" id="CHEBI:57540"/>
    </cofactor>
</comment>
<evidence type="ECO:0000256" key="17">
    <source>
        <dbReference type="ARBA" id="ARBA00023285"/>
    </source>
</evidence>
<proteinExistence type="inferred from homology"/>
<dbReference type="EMBL" id="JBHRYC010000058">
    <property type="protein sequence ID" value="MFC3638075.1"/>
    <property type="molecule type" value="Genomic_DNA"/>
</dbReference>
<dbReference type="Proteomes" id="UP001595704">
    <property type="component" value="Unassembled WGS sequence"/>
</dbReference>
<evidence type="ECO:0000256" key="14">
    <source>
        <dbReference type="ARBA" id="ARBA00023027"/>
    </source>
</evidence>
<evidence type="ECO:0000256" key="13">
    <source>
        <dbReference type="ARBA" id="ARBA00022833"/>
    </source>
</evidence>
<dbReference type="SUPFAM" id="SSF56796">
    <property type="entry name" value="Dehydroquinate synthase-like"/>
    <property type="match status" value="1"/>
</dbReference>
<dbReference type="InterPro" id="IPR050071">
    <property type="entry name" value="Dehydroquinate_synthase"/>
</dbReference>
<evidence type="ECO:0000256" key="18">
    <source>
        <dbReference type="HAMAP-Rule" id="MF_00110"/>
    </source>
</evidence>
<comment type="subcellular location">
    <subcellularLocation>
        <location evidence="4 18">Cytoplasm</location>
    </subcellularLocation>
</comment>
<accession>A0ABV7UHZ6</accession>
<evidence type="ECO:0000256" key="15">
    <source>
        <dbReference type="ARBA" id="ARBA00023141"/>
    </source>
</evidence>
<gene>
    <name evidence="18 21" type="primary">aroB</name>
    <name evidence="21" type="ORF">ACFONL_11950</name>
</gene>
<comment type="caution">
    <text evidence="18">Lacks conserved residue(s) required for the propagation of feature annotation.</text>
</comment>
<dbReference type="PANTHER" id="PTHR43622:SF7">
    <property type="entry name" value="3-DEHYDROQUINATE SYNTHASE, CHLOROPLASTIC"/>
    <property type="match status" value="1"/>
</dbReference>
<dbReference type="InterPro" id="IPR030960">
    <property type="entry name" value="DHQS/DOIS_N"/>
</dbReference>
<evidence type="ECO:0000256" key="1">
    <source>
        <dbReference type="ARBA" id="ARBA00001393"/>
    </source>
</evidence>
<feature type="domain" description="3-dehydroquinate synthase C-terminal" evidence="20">
    <location>
        <begin position="202"/>
        <end position="351"/>
    </location>
</feature>
<comment type="similarity">
    <text evidence="6 18">Belongs to the sugar phosphate cyclases superfamily. Dehydroquinate synthase family.</text>
</comment>
<protein>
    <recommendedName>
        <fullName evidence="8 18">3-dehydroquinate synthase</fullName>
        <shortName evidence="18">DHQS</shortName>
        <ecNumber evidence="7 18">4.2.3.4</ecNumber>
    </recommendedName>
</protein>
<dbReference type="HAMAP" id="MF_00110">
    <property type="entry name" value="DHQ_synthase"/>
    <property type="match status" value="1"/>
</dbReference>
<feature type="domain" description="3-dehydroquinate synthase N-terminal" evidence="19">
    <location>
        <begin position="88"/>
        <end position="200"/>
    </location>
</feature>
<dbReference type="GO" id="GO:0003856">
    <property type="term" value="F:3-dehydroquinate synthase activity"/>
    <property type="evidence" value="ECO:0007669"/>
    <property type="project" value="UniProtKB-EC"/>
</dbReference>
<evidence type="ECO:0000256" key="8">
    <source>
        <dbReference type="ARBA" id="ARBA00017684"/>
    </source>
</evidence>
<dbReference type="InterPro" id="IPR056179">
    <property type="entry name" value="DHQS_C"/>
</dbReference>
<feature type="binding site" evidence="18">
    <location>
        <begin position="150"/>
        <end position="151"/>
    </location>
    <ligand>
        <name>NAD(+)</name>
        <dbReference type="ChEBI" id="CHEBI:57540"/>
    </ligand>
</feature>
<evidence type="ECO:0000256" key="16">
    <source>
        <dbReference type="ARBA" id="ARBA00023239"/>
    </source>
</evidence>
<keyword evidence="9 18" id="KW-0963">Cytoplasm</keyword>
<evidence type="ECO:0000256" key="5">
    <source>
        <dbReference type="ARBA" id="ARBA00004661"/>
    </source>
</evidence>
<feature type="binding site" evidence="18">
    <location>
        <position position="286"/>
    </location>
    <ligand>
        <name>Zn(2+)</name>
        <dbReference type="ChEBI" id="CHEBI:29105"/>
    </ligand>
</feature>
<keyword evidence="22" id="KW-1185">Reference proteome</keyword>
<dbReference type="Pfam" id="PF01761">
    <property type="entry name" value="DHQ_synthase"/>
    <property type="match status" value="1"/>
</dbReference>
<evidence type="ECO:0000313" key="21">
    <source>
        <dbReference type="EMBL" id="MFC3638075.1"/>
    </source>
</evidence>
<dbReference type="RefSeq" id="WP_191319595.1">
    <property type="nucleotide sequence ID" value="NZ_BNCG01000009.1"/>
</dbReference>
<reference evidence="22" key="1">
    <citation type="journal article" date="2019" name="Int. J. Syst. Evol. Microbiol.">
        <title>The Global Catalogue of Microorganisms (GCM) 10K type strain sequencing project: providing services to taxonomists for standard genome sequencing and annotation.</title>
        <authorList>
            <consortium name="The Broad Institute Genomics Platform"/>
            <consortium name="The Broad Institute Genome Sequencing Center for Infectious Disease"/>
            <person name="Wu L."/>
            <person name="Ma J."/>
        </authorList>
    </citation>
    <scope>NUCLEOTIDE SEQUENCE [LARGE SCALE GENOMIC DNA]</scope>
    <source>
        <strain evidence="22">KCTC 42282</strain>
    </source>
</reference>
<dbReference type="Pfam" id="PF24621">
    <property type="entry name" value="DHQS_C"/>
    <property type="match status" value="1"/>
</dbReference>
<evidence type="ECO:0000256" key="6">
    <source>
        <dbReference type="ARBA" id="ARBA00005412"/>
    </source>
</evidence>
<dbReference type="EC" id="4.2.3.4" evidence="7 18"/>
<keyword evidence="11 18" id="KW-0479">Metal-binding</keyword>
<comment type="catalytic activity">
    <reaction evidence="1 18">
        <text>7-phospho-2-dehydro-3-deoxy-D-arabino-heptonate = 3-dehydroquinate + phosphate</text>
        <dbReference type="Rhea" id="RHEA:21968"/>
        <dbReference type="ChEBI" id="CHEBI:32364"/>
        <dbReference type="ChEBI" id="CHEBI:43474"/>
        <dbReference type="ChEBI" id="CHEBI:58394"/>
        <dbReference type="EC" id="4.2.3.4"/>
    </reaction>
</comment>
<evidence type="ECO:0000256" key="10">
    <source>
        <dbReference type="ARBA" id="ARBA00022605"/>
    </source>
</evidence>
<feature type="binding site" evidence="18">
    <location>
        <position position="163"/>
    </location>
    <ligand>
        <name>NAD(+)</name>
        <dbReference type="ChEBI" id="CHEBI:57540"/>
    </ligand>
</feature>
<evidence type="ECO:0000259" key="19">
    <source>
        <dbReference type="Pfam" id="PF01761"/>
    </source>
</evidence>
<keyword evidence="15 18" id="KW-0057">Aromatic amino acid biosynthesis</keyword>
<dbReference type="PIRSF" id="PIRSF001455">
    <property type="entry name" value="DHQ_synth"/>
    <property type="match status" value="1"/>
</dbReference>
<keyword evidence="13 18" id="KW-0862">Zinc</keyword>
<name>A0ABV7UHZ6_9HYPH</name>
<dbReference type="Gene3D" id="3.40.50.1970">
    <property type="match status" value="1"/>
</dbReference>
<dbReference type="Gene3D" id="1.20.1090.10">
    <property type="entry name" value="Dehydroquinate synthase-like - alpha domain"/>
    <property type="match status" value="1"/>
</dbReference>
<keyword evidence="16 18" id="KW-0456">Lyase</keyword>
<sequence length="392" mass="40959">MTTAASAAAAQAKTAGSSTGERVIRVALAERSYDIRIGRGLLDGLGDAVARLAPGANVAIVTDENVNRELGERARASLAQAGLRVDAIVLPPGEATKSWRHVEQVCEALLAAKIERGDIVVALGGGVIGDLTGFAAAILRRGVRFVQVPTSLLAQVDSSVGGKTGVNSPHGKNLIGAFYQPSLVLADTAALDSLPAREFRAGYAEVAKYGLIDQPEFFAWCEQNWNAVYSGTEAREYAVATSCAAKAAVVARDETETGDRALLNLGHTFGHALERLTQYDSARLVHGEGVAIGMAQAFRFSARLGLCAPADADRVARHLAAAGLPVHPTQIPGGVGTVDEVLEAMAQDKKVSRGALTFILARGIGQSFIAKNVPRDDVRAFLEADMAGGPDV</sequence>
<comment type="cofactor">
    <cofactor evidence="18">
        <name>Co(2+)</name>
        <dbReference type="ChEBI" id="CHEBI:48828"/>
    </cofactor>
    <cofactor evidence="18">
        <name>Zn(2+)</name>
        <dbReference type="ChEBI" id="CHEBI:29105"/>
    </cofactor>
    <text evidence="18">Binds 1 divalent metal cation per subunit. Can use either Co(2+) or Zn(2+).</text>
</comment>
<comment type="function">
    <text evidence="3 18">Catalyzes the conversion of 3-deoxy-D-arabino-heptulosonate 7-phosphate (DAHP) to dehydroquinate (DHQ).</text>
</comment>
<comment type="caution">
    <text evidence="21">The sequence shown here is derived from an EMBL/GenBank/DDBJ whole genome shotgun (WGS) entry which is preliminary data.</text>
</comment>
<evidence type="ECO:0000256" key="12">
    <source>
        <dbReference type="ARBA" id="ARBA00022741"/>
    </source>
</evidence>
<evidence type="ECO:0000256" key="4">
    <source>
        <dbReference type="ARBA" id="ARBA00004496"/>
    </source>
</evidence>
<organism evidence="21 22">
    <name type="scientific">Camelimonas fluminis</name>
    <dbReference type="NCBI Taxonomy" id="1576911"/>
    <lineage>
        <taxon>Bacteria</taxon>
        <taxon>Pseudomonadati</taxon>
        <taxon>Pseudomonadota</taxon>
        <taxon>Alphaproteobacteria</taxon>
        <taxon>Hyphomicrobiales</taxon>
        <taxon>Chelatococcaceae</taxon>
        <taxon>Camelimonas</taxon>
    </lineage>
</organism>
<feature type="binding site" evidence="18">
    <location>
        <position position="172"/>
    </location>
    <ligand>
        <name>NAD(+)</name>
        <dbReference type="ChEBI" id="CHEBI:57540"/>
    </ligand>
</feature>
<feature type="binding site" evidence="18">
    <location>
        <position position="267"/>
    </location>
    <ligand>
        <name>Zn(2+)</name>
        <dbReference type="ChEBI" id="CHEBI:29105"/>
    </ligand>
</feature>
<evidence type="ECO:0000256" key="11">
    <source>
        <dbReference type="ARBA" id="ARBA00022723"/>
    </source>
</evidence>
<feature type="binding site" evidence="18">
    <location>
        <begin position="126"/>
        <end position="130"/>
    </location>
    <ligand>
        <name>NAD(+)</name>
        <dbReference type="ChEBI" id="CHEBI:57540"/>
    </ligand>
</feature>
<dbReference type="NCBIfam" id="TIGR01357">
    <property type="entry name" value="aroB"/>
    <property type="match status" value="1"/>
</dbReference>
<evidence type="ECO:0000256" key="9">
    <source>
        <dbReference type="ARBA" id="ARBA00022490"/>
    </source>
</evidence>
<dbReference type="InterPro" id="IPR016037">
    <property type="entry name" value="DHQ_synth_AroB"/>
</dbReference>
<evidence type="ECO:0000313" key="22">
    <source>
        <dbReference type="Proteomes" id="UP001595704"/>
    </source>
</evidence>